<dbReference type="InterPro" id="IPR053221">
    <property type="entry name" value="Burnettramic_acid_biosynth"/>
</dbReference>
<feature type="compositionally biased region" description="Polar residues" evidence="1">
    <location>
        <begin position="88"/>
        <end position="99"/>
    </location>
</feature>
<feature type="region of interest" description="Disordered" evidence="1">
    <location>
        <begin position="1"/>
        <end position="55"/>
    </location>
</feature>
<name>A0A9P3FBA5_9PEZI</name>
<evidence type="ECO:0000256" key="1">
    <source>
        <dbReference type="SAM" id="MobiDB-lite"/>
    </source>
</evidence>
<dbReference type="AlphaFoldDB" id="A0A9P3FBA5"/>
<protein>
    <submittedName>
        <fullName evidence="2">Uncharacterized protein</fullName>
    </submittedName>
</protein>
<dbReference type="OrthoDB" id="3433125at2759"/>
<feature type="compositionally biased region" description="Basic and acidic residues" evidence="1">
    <location>
        <begin position="128"/>
        <end position="140"/>
    </location>
</feature>
<dbReference type="Proteomes" id="UP000825890">
    <property type="component" value="Unassembled WGS sequence"/>
</dbReference>
<feature type="region of interest" description="Disordered" evidence="1">
    <location>
        <begin position="77"/>
        <end position="99"/>
    </location>
</feature>
<dbReference type="EMBL" id="BOLY01000003">
    <property type="protein sequence ID" value="GIZ41086.1"/>
    <property type="molecule type" value="Genomic_DNA"/>
</dbReference>
<organism evidence="2 3">
    <name type="scientific">Cercospora kikuchii</name>
    <dbReference type="NCBI Taxonomy" id="84275"/>
    <lineage>
        <taxon>Eukaryota</taxon>
        <taxon>Fungi</taxon>
        <taxon>Dikarya</taxon>
        <taxon>Ascomycota</taxon>
        <taxon>Pezizomycotina</taxon>
        <taxon>Dothideomycetes</taxon>
        <taxon>Dothideomycetidae</taxon>
        <taxon>Mycosphaerellales</taxon>
        <taxon>Mycosphaerellaceae</taxon>
        <taxon>Cercospora</taxon>
    </lineage>
</organism>
<sequence>MLGRGFSRNNSEGRRGGVPSGMGGGGFGRGLGDGRNSGLGGRGGGIFGSGSTPPQKILSTAVEGIATGIGLVAERRKSKQKRLESDNCEQSSTNETQQHVNTLDDLETQWILDDAQQQVHAETGYGHRARDEHQDMRNNPDFEGFPPPYDENYATRRLPWPILLPQRRPTDRSRGFIRAYAPTLETCGISQHEWLQFLDNFEKSTQTSPWIMALNLASIATMALPTITSFAVSAAVQVATVIASETQTRYKTNQFLDRANKLFFQPRGLYCMVLTWNPESDQIEQPSDMASTVANAMKNTSKLKSSHGKTFGEGMFPEVAPLVFPELDQLQDQTGSQAVGTKEKLKREQAFVNDYLDRRSRAKYAAEHSDSVLATCVPAPEFASRYADPSHKASSGDLISFVTAGKLSSGGGVQKLLGKVAGQGRAARDGEQSAPHSSFGGGGQSLGSSSRRGAGLGGGTGGGMNIKSLLSKNVLYLMVVNMPSQEELATARQDMRR</sequence>
<comment type="caution">
    <text evidence="2">The sequence shown here is derived from an EMBL/GenBank/DDBJ whole genome shotgun (WGS) entry which is preliminary data.</text>
</comment>
<keyword evidence="3" id="KW-1185">Reference proteome</keyword>
<proteinExistence type="predicted"/>
<dbReference type="GeneID" id="68289977"/>
<feature type="region of interest" description="Disordered" evidence="1">
    <location>
        <begin position="127"/>
        <end position="146"/>
    </location>
</feature>
<feature type="compositionally biased region" description="Gly residues" evidence="1">
    <location>
        <begin position="16"/>
        <end position="48"/>
    </location>
</feature>
<accession>A0A9P3FBA5</accession>
<dbReference type="PANTHER" id="PTHR38887:SF1">
    <property type="entry name" value="RAS MODIFICATION PROTEIN ERF4"/>
    <property type="match status" value="1"/>
</dbReference>
<evidence type="ECO:0000313" key="2">
    <source>
        <dbReference type="EMBL" id="GIZ41086.1"/>
    </source>
</evidence>
<evidence type="ECO:0000313" key="3">
    <source>
        <dbReference type="Proteomes" id="UP000825890"/>
    </source>
</evidence>
<reference evidence="2 3" key="1">
    <citation type="submission" date="2021-01" db="EMBL/GenBank/DDBJ databases">
        <title>Cercospora kikuchii MAFF 305040 whole genome shotgun sequence.</title>
        <authorList>
            <person name="Kashiwa T."/>
            <person name="Suzuki T."/>
        </authorList>
    </citation>
    <scope>NUCLEOTIDE SEQUENCE [LARGE SCALE GENOMIC DNA]</scope>
    <source>
        <strain evidence="2 3">MAFF 305040</strain>
    </source>
</reference>
<feature type="region of interest" description="Disordered" evidence="1">
    <location>
        <begin position="423"/>
        <end position="462"/>
    </location>
</feature>
<gene>
    <name evidence="2" type="ORF">CKM354_000440200</name>
</gene>
<dbReference type="RefSeq" id="XP_044655573.1">
    <property type="nucleotide sequence ID" value="XM_044799638.1"/>
</dbReference>
<dbReference type="PANTHER" id="PTHR38887">
    <property type="entry name" value="CHROMOSOME 21, WHOLE GENOME SHOTGUN SEQUENCE"/>
    <property type="match status" value="1"/>
</dbReference>